<dbReference type="GO" id="GO:0005789">
    <property type="term" value="C:endoplasmic reticulum membrane"/>
    <property type="evidence" value="ECO:0007669"/>
    <property type="project" value="UniProtKB-SubCell"/>
</dbReference>
<accession>U5D4R8</accession>
<feature type="compositionally biased region" description="Basic residues" evidence="9">
    <location>
        <begin position="10"/>
        <end position="22"/>
    </location>
</feature>
<dbReference type="OrthoDB" id="1585644at2759"/>
<evidence type="ECO:0000256" key="9">
    <source>
        <dbReference type="SAM" id="MobiDB-lite"/>
    </source>
</evidence>
<evidence type="ECO:0000256" key="2">
    <source>
        <dbReference type="ARBA" id="ARBA00022737"/>
    </source>
</evidence>
<evidence type="ECO:0000256" key="6">
    <source>
        <dbReference type="ARBA" id="ARBA00023186"/>
    </source>
</evidence>
<keyword evidence="2" id="KW-0677">Repeat</keyword>
<evidence type="ECO:0000256" key="7">
    <source>
        <dbReference type="ARBA" id="ARBA00037107"/>
    </source>
</evidence>
<reference evidence="12" key="1">
    <citation type="journal article" date="2013" name="Science">
        <title>The Amborella genome and the evolution of flowering plants.</title>
        <authorList>
            <consortium name="Amborella Genome Project"/>
        </authorList>
    </citation>
    <scope>NUCLEOTIDE SEQUENCE [LARGE SCALE GENOMIC DNA]</scope>
</reference>
<dbReference type="InterPro" id="IPR036770">
    <property type="entry name" value="Ankyrin_rpt-contain_sf"/>
</dbReference>
<dbReference type="PANTHER" id="PTHR12447">
    <property type="entry name" value="ANKYRIN REPEAT DOMAIN-CONTAINING PROTEIN 13"/>
    <property type="match status" value="1"/>
</dbReference>
<dbReference type="InterPro" id="IPR021832">
    <property type="entry name" value="ANKRD13"/>
</dbReference>
<dbReference type="InterPro" id="IPR055285">
    <property type="entry name" value="ANKRD13_C"/>
</dbReference>
<dbReference type="eggNOG" id="KOG0522">
    <property type="taxonomic scope" value="Eukaryota"/>
</dbReference>
<keyword evidence="6" id="KW-0143">Chaperone</keyword>
<dbReference type="AlphaFoldDB" id="U5D4R8"/>
<evidence type="ECO:0000313" key="11">
    <source>
        <dbReference type="EMBL" id="ERN17215.1"/>
    </source>
</evidence>
<evidence type="ECO:0000313" key="12">
    <source>
        <dbReference type="Proteomes" id="UP000017836"/>
    </source>
</evidence>
<feature type="region of interest" description="Disordered" evidence="9">
    <location>
        <begin position="603"/>
        <end position="644"/>
    </location>
</feature>
<dbReference type="Pfam" id="PF11904">
    <property type="entry name" value="ANKRD13_C"/>
    <property type="match status" value="1"/>
</dbReference>
<gene>
    <name evidence="11" type="ORF">AMTR_s00044p00167580</name>
</gene>
<dbReference type="EMBL" id="KI392384">
    <property type="protein sequence ID" value="ERN17215.1"/>
    <property type="molecule type" value="Genomic_DNA"/>
</dbReference>
<evidence type="ECO:0000256" key="1">
    <source>
        <dbReference type="ARBA" id="ARBA00004586"/>
    </source>
</evidence>
<evidence type="ECO:0000259" key="10">
    <source>
        <dbReference type="Pfam" id="PF11904"/>
    </source>
</evidence>
<dbReference type="HOGENOM" id="CLU_028500_0_0_1"/>
<evidence type="ECO:0000256" key="4">
    <source>
        <dbReference type="ARBA" id="ARBA00023043"/>
    </source>
</evidence>
<name>U5D4R8_AMBTC</name>
<dbReference type="SUPFAM" id="SSF48403">
    <property type="entry name" value="Ankyrin repeat"/>
    <property type="match status" value="1"/>
</dbReference>
<dbReference type="PROSITE" id="PS50088">
    <property type="entry name" value="ANK_REPEAT"/>
    <property type="match status" value="1"/>
</dbReference>
<keyword evidence="12" id="KW-1185">Reference proteome</keyword>
<keyword evidence="5" id="KW-0472">Membrane</keyword>
<feature type="region of interest" description="Disordered" evidence="9">
    <location>
        <begin position="1"/>
        <end position="27"/>
    </location>
</feature>
<dbReference type="Gramene" id="ERN17215">
    <property type="protein sequence ID" value="ERN17215"/>
    <property type="gene ID" value="AMTR_s00044p00167580"/>
</dbReference>
<evidence type="ECO:0000256" key="8">
    <source>
        <dbReference type="PROSITE-ProRule" id="PRU00023"/>
    </source>
</evidence>
<dbReference type="KEGG" id="atr:18445549"/>
<keyword evidence="3" id="KW-0256">Endoplasmic reticulum</keyword>
<dbReference type="InterPro" id="IPR002110">
    <property type="entry name" value="Ankyrin_rpt"/>
</dbReference>
<feature type="compositionally biased region" description="Basic residues" evidence="9">
    <location>
        <begin position="620"/>
        <end position="630"/>
    </location>
</feature>
<feature type="domain" description="Ankyrin repeat" evidence="10">
    <location>
        <begin position="204"/>
        <end position="615"/>
    </location>
</feature>
<feature type="repeat" description="ANK" evidence="8">
    <location>
        <begin position="87"/>
        <end position="119"/>
    </location>
</feature>
<comment type="function">
    <text evidence="7">Acts as a molecular chaperone for G protein-coupled receptors, regulating their biogenesis and exit from the ER.</text>
</comment>
<evidence type="ECO:0000256" key="3">
    <source>
        <dbReference type="ARBA" id="ARBA00022824"/>
    </source>
</evidence>
<organism evidence="11 12">
    <name type="scientific">Amborella trichopoda</name>
    <dbReference type="NCBI Taxonomy" id="13333"/>
    <lineage>
        <taxon>Eukaryota</taxon>
        <taxon>Viridiplantae</taxon>
        <taxon>Streptophyta</taxon>
        <taxon>Embryophyta</taxon>
        <taxon>Tracheophyta</taxon>
        <taxon>Spermatophyta</taxon>
        <taxon>Magnoliopsida</taxon>
        <taxon>Amborellales</taxon>
        <taxon>Amborellaceae</taxon>
        <taxon>Amborella</taxon>
    </lineage>
</organism>
<dbReference type="PROSITE" id="PS50297">
    <property type="entry name" value="ANK_REP_REGION"/>
    <property type="match status" value="1"/>
</dbReference>
<dbReference type="GO" id="GO:0005737">
    <property type="term" value="C:cytoplasm"/>
    <property type="evidence" value="ECO:0000318"/>
    <property type="project" value="GO_Central"/>
</dbReference>
<sequence>MVRPATTRPPLHHHHHHHHPTKYAHSPAHSAILAGDHTALRAIVAGLPSLFFPPPGPPPLLTHTEAQLEEQKAAQTSAVLDRRDVPNRDSPLHLAVRLDDPTSAEILMAAGADWSLQNEQGWNALQEAIFRRQPEISAIIVRHYYPLAWTKWCRRLPRLRLAMGKMRDFYMEIDFRFESSVIPFVGRVAPSDTYRIWKRGSDLRADMSLAGFDGFRIQRADQSFLFFGHGSNGSASGSLLVLTHKDKKVVDALEGAGARPSEAEVEKEVAAMARSSIYRPGVDVTMAELVPLLTWRRQIRAEMVGPWKAKVYEMRNVSFSVKSRRAPPPPTPIDVTPLNNLNEEEKSFMKEMADIDKKAKGDPNHGSQRRSCYGKEASCLDDGFRTGNANGAFSGQNVGFLGKNAAVSGCGGLDSGDDGWFSGEEDWFSGDQGRFLGAGERRSVYVEGKVGGLMEEESGFQSSESGFPAGRRSLDSIPIEEEDGGKKESEFRRGLRPVIWLTEEFPLETEELLPLLDILADKVKAVRRLRELLTTKFPNGTFPVKVSIPVVPTIKVVITFTKFEEWKQESNELSTPSRNPNKQSWLQWVKSPYSGAVKGIPAISSDPFAIPSDYTWVKSGGRKGHHREKKSPKDREKKQKGKRV</sequence>
<protein>
    <recommendedName>
        <fullName evidence="10">Ankyrin repeat domain-containing protein</fullName>
    </recommendedName>
</protein>
<comment type="subcellular location">
    <subcellularLocation>
        <location evidence="1">Endoplasmic reticulum membrane</location>
    </subcellularLocation>
</comment>
<proteinExistence type="predicted"/>
<dbReference type="Gene3D" id="1.25.40.20">
    <property type="entry name" value="Ankyrin repeat-containing domain"/>
    <property type="match status" value="1"/>
</dbReference>
<keyword evidence="4 8" id="KW-0040">ANK repeat</keyword>
<dbReference type="OMA" id="NYPLHWL"/>
<dbReference type="Proteomes" id="UP000017836">
    <property type="component" value="Unassembled WGS sequence"/>
</dbReference>
<evidence type="ECO:0000256" key="5">
    <source>
        <dbReference type="ARBA" id="ARBA00023136"/>
    </source>
</evidence>
<dbReference type="PANTHER" id="PTHR12447:SF25">
    <property type="entry name" value="ANKYRIN REPEAT DOMAIN-CONTAINING PROTEIN 13C"/>
    <property type="match status" value="1"/>
</dbReference>